<name>A0AAV7M3Z7_PLEWA</name>
<sequence length="130" mass="14486">MGISHQKVAQNKAHTTGPEHRDPCQARKSRRRQADCNSMLVLTFKLPGVACVTYPCCVPERNGSRSSGDINTRDLERTGNSFLLPLLDYSDTRGKFEPKRVIMEIKEGNLEAIAATRNVTAILSLCLNQR</sequence>
<gene>
    <name evidence="2" type="ORF">NDU88_003313</name>
</gene>
<evidence type="ECO:0000313" key="3">
    <source>
        <dbReference type="Proteomes" id="UP001066276"/>
    </source>
</evidence>
<organism evidence="2 3">
    <name type="scientific">Pleurodeles waltl</name>
    <name type="common">Iberian ribbed newt</name>
    <dbReference type="NCBI Taxonomy" id="8319"/>
    <lineage>
        <taxon>Eukaryota</taxon>
        <taxon>Metazoa</taxon>
        <taxon>Chordata</taxon>
        <taxon>Craniata</taxon>
        <taxon>Vertebrata</taxon>
        <taxon>Euteleostomi</taxon>
        <taxon>Amphibia</taxon>
        <taxon>Batrachia</taxon>
        <taxon>Caudata</taxon>
        <taxon>Salamandroidea</taxon>
        <taxon>Salamandridae</taxon>
        <taxon>Pleurodelinae</taxon>
        <taxon>Pleurodeles</taxon>
    </lineage>
</organism>
<evidence type="ECO:0000313" key="2">
    <source>
        <dbReference type="EMBL" id="KAJ1098197.1"/>
    </source>
</evidence>
<dbReference type="EMBL" id="JANPWB010000014">
    <property type="protein sequence ID" value="KAJ1098197.1"/>
    <property type="molecule type" value="Genomic_DNA"/>
</dbReference>
<reference evidence="2" key="1">
    <citation type="journal article" date="2022" name="bioRxiv">
        <title>Sequencing and chromosome-scale assembly of the giantPleurodeles waltlgenome.</title>
        <authorList>
            <person name="Brown T."/>
            <person name="Elewa A."/>
            <person name="Iarovenko S."/>
            <person name="Subramanian E."/>
            <person name="Araus A.J."/>
            <person name="Petzold A."/>
            <person name="Susuki M."/>
            <person name="Suzuki K.-i.T."/>
            <person name="Hayashi T."/>
            <person name="Toyoda A."/>
            <person name="Oliveira C."/>
            <person name="Osipova E."/>
            <person name="Leigh N.D."/>
            <person name="Simon A."/>
            <person name="Yun M.H."/>
        </authorList>
    </citation>
    <scope>NUCLEOTIDE SEQUENCE</scope>
    <source>
        <strain evidence="2">20211129_DDA</strain>
        <tissue evidence="2">Liver</tissue>
    </source>
</reference>
<protein>
    <submittedName>
        <fullName evidence="2">Uncharacterized protein</fullName>
    </submittedName>
</protein>
<evidence type="ECO:0000256" key="1">
    <source>
        <dbReference type="SAM" id="MobiDB-lite"/>
    </source>
</evidence>
<proteinExistence type="predicted"/>
<feature type="region of interest" description="Disordered" evidence="1">
    <location>
        <begin position="1"/>
        <end position="33"/>
    </location>
</feature>
<dbReference type="Proteomes" id="UP001066276">
    <property type="component" value="Chromosome 10"/>
</dbReference>
<dbReference type="AlphaFoldDB" id="A0AAV7M3Z7"/>
<accession>A0AAV7M3Z7</accession>
<keyword evidence="3" id="KW-1185">Reference proteome</keyword>
<comment type="caution">
    <text evidence="2">The sequence shown here is derived from an EMBL/GenBank/DDBJ whole genome shotgun (WGS) entry which is preliminary data.</text>
</comment>